<gene>
    <name evidence="4" type="ORF">PGH07_00475</name>
</gene>
<keyword evidence="2" id="KW-0732">Signal</keyword>
<feature type="region of interest" description="Disordered" evidence="1">
    <location>
        <begin position="49"/>
        <end position="72"/>
    </location>
</feature>
<sequence length="250" mass="27478">MKKVKQLSVLVSSALLVSNVAYADFGDAVVGGVVGGAVGSVITNEVYNKNKQQSTQPQQRKSSAPSQKYYAPQMTDEKRIQRSLSSLGFYRGRIDGQVNSYETRAAIKEMNMAYEISNNASLKPEAKDTLIFLGTLFEFDRYLNAQSSDRDTQNRKIQAALKLHGYYHGTIDGALGSGSRNAISQYKADNGMGYGGSLDFEQEYQLINSAKEKNDKNIEESIASLKALGRPALQQNKVIDVQQSSQLSTH</sequence>
<evidence type="ECO:0000313" key="4">
    <source>
        <dbReference type="EMBL" id="MDM5270647.1"/>
    </source>
</evidence>
<evidence type="ECO:0000256" key="2">
    <source>
        <dbReference type="SAM" id="SignalP"/>
    </source>
</evidence>
<feature type="signal peptide" evidence="2">
    <location>
        <begin position="1"/>
        <end position="23"/>
    </location>
</feature>
<organism evidence="4 5">
    <name type="scientific">Sulfurovum zhangzhouensis</name>
    <dbReference type="NCBI Taxonomy" id="3019067"/>
    <lineage>
        <taxon>Bacteria</taxon>
        <taxon>Pseudomonadati</taxon>
        <taxon>Campylobacterota</taxon>
        <taxon>Epsilonproteobacteria</taxon>
        <taxon>Campylobacterales</taxon>
        <taxon>Sulfurovaceae</taxon>
        <taxon>Sulfurovum</taxon>
    </lineage>
</organism>
<dbReference type="Proteomes" id="UP001169069">
    <property type="component" value="Unassembled WGS sequence"/>
</dbReference>
<dbReference type="InterPro" id="IPR036366">
    <property type="entry name" value="PGBDSf"/>
</dbReference>
<dbReference type="Gene3D" id="1.10.101.10">
    <property type="entry name" value="PGBD-like superfamily/PGBD"/>
    <property type="match status" value="1"/>
</dbReference>
<evidence type="ECO:0000256" key="1">
    <source>
        <dbReference type="SAM" id="MobiDB-lite"/>
    </source>
</evidence>
<dbReference type="EMBL" id="JAQIBD010000001">
    <property type="protein sequence ID" value="MDM5270647.1"/>
    <property type="molecule type" value="Genomic_DNA"/>
</dbReference>
<dbReference type="InterPro" id="IPR002477">
    <property type="entry name" value="Peptidoglycan-bd-like"/>
</dbReference>
<keyword evidence="5" id="KW-1185">Reference proteome</keyword>
<protein>
    <submittedName>
        <fullName evidence="4">Peptidoglycan-binding protein</fullName>
    </submittedName>
</protein>
<evidence type="ECO:0000259" key="3">
    <source>
        <dbReference type="Pfam" id="PF01471"/>
    </source>
</evidence>
<dbReference type="RefSeq" id="WP_289411924.1">
    <property type="nucleotide sequence ID" value="NZ_JAQIBD010000001.1"/>
</dbReference>
<dbReference type="Pfam" id="PF01471">
    <property type="entry name" value="PG_binding_1"/>
    <property type="match status" value="1"/>
</dbReference>
<dbReference type="InterPro" id="IPR036365">
    <property type="entry name" value="PGBD-like_sf"/>
</dbReference>
<dbReference type="SUPFAM" id="SSF47090">
    <property type="entry name" value="PGBD-like"/>
    <property type="match status" value="1"/>
</dbReference>
<comment type="caution">
    <text evidence="4">The sequence shown here is derived from an EMBL/GenBank/DDBJ whole genome shotgun (WGS) entry which is preliminary data.</text>
</comment>
<name>A0ABT7QUX5_9BACT</name>
<feature type="compositionally biased region" description="Polar residues" evidence="1">
    <location>
        <begin position="49"/>
        <end position="66"/>
    </location>
</feature>
<evidence type="ECO:0000313" key="5">
    <source>
        <dbReference type="Proteomes" id="UP001169069"/>
    </source>
</evidence>
<feature type="domain" description="Peptidoglycan binding-like" evidence="3">
    <location>
        <begin position="155"/>
        <end position="201"/>
    </location>
</feature>
<reference evidence="4" key="1">
    <citation type="submission" date="2023-01" db="EMBL/GenBank/DDBJ databases">
        <title>Sulfurovum sp. zt1-1 genome assembly.</title>
        <authorList>
            <person name="Wang J."/>
        </authorList>
    </citation>
    <scope>NUCLEOTIDE SEQUENCE</scope>
    <source>
        <strain evidence="4">Zt1-1</strain>
    </source>
</reference>
<accession>A0ABT7QUX5</accession>
<feature type="chain" id="PRO_5045761955" evidence="2">
    <location>
        <begin position="24"/>
        <end position="250"/>
    </location>
</feature>
<proteinExistence type="predicted"/>